<sequence>MGGIRSLVKINLDDARNIVIISVSLAIGVVPLAAPDVRDPRGQLALAIGVVPLAAPDVRDPRGQLVTPGIYHDFPSWAQTIFGSGISAGALTAVALNLLFHHMGARRRRDRVALAP</sequence>
<keyword evidence="2" id="KW-0813">Transport</keyword>
<comment type="caution">
    <text evidence="4">The sequence shown here is derived from an EMBL/GenBank/DDBJ whole genome shotgun (WGS) entry which is preliminary data.</text>
</comment>
<dbReference type="OrthoDB" id="9805749at2"/>
<comment type="similarity">
    <text evidence="1">Belongs to the nucleobase:cation symporter-2 (NCS2) (TC 2.A.40) family.</text>
</comment>
<dbReference type="GO" id="GO:0042907">
    <property type="term" value="F:xanthine transmembrane transporter activity"/>
    <property type="evidence" value="ECO:0007669"/>
    <property type="project" value="TreeGrafter"/>
</dbReference>
<keyword evidence="3" id="KW-1133">Transmembrane helix</keyword>
<evidence type="ECO:0000256" key="1">
    <source>
        <dbReference type="ARBA" id="ARBA00008821"/>
    </source>
</evidence>
<evidence type="ECO:0000313" key="5">
    <source>
        <dbReference type="Proteomes" id="UP000319103"/>
    </source>
</evidence>
<feature type="transmembrane region" description="Helical" evidence="3">
    <location>
        <begin position="15"/>
        <end position="34"/>
    </location>
</feature>
<dbReference type="GO" id="GO:0005886">
    <property type="term" value="C:plasma membrane"/>
    <property type="evidence" value="ECO:0007669"/>
    <property type="project" value="TreeGrafter"/>
</dbReference>
<reference evidence="4 5" key="1">
    <citation type="submission" date="2019-06" db="EMBL/GenBank/DDBJ databases">
        <title>Description of Kitasatospora acidophila sp. nov. isolated from pine grove soil, and reclassification of Streptomyces novaecaesareae to Kitasatospora novaeceasareae comb. nov.</title>
        <authorList>
            <person name="Kim M.J."/>
        </authorList>
    </citation>
    <scope>NUCLEOTIDE SEQUENCE [LARGE SCALE GENOMIC DNA]</scope>
    <source>
        <strain evidence="4 5">MMS16-CNU292</strain>
    </source>
</reference>
<evidence type="ECO:0000256" key="2">
    <source>
        <dbReference type="ARBA" id="ARBA00022448"/>
    </source>
</evidence>
<keyword evidence="3" id="KW-0812">Transmembrane</keyword>
<dbReference type="Proteomes" id="UP000319103">
    <property type="component" value="Unassembled WGS sequence"/>
</dbReference>
<keyword evidence="3" id="KW-0472">Membrane</keyword>
<keyword evidence="5" id="KW-1185">Reference proteome</keyword>
<dbReference type="PANTHER" id="PTHR42810:SF4">
    <property type="entry name" value="URIC ACID TRANSPORTER UACT"/>
    <property type="match status" value="1"/>
</dbReference>
<evidence type="ECO:0000313" key="4">
    <source>
        <dbReference type="EMBL" id="TQF07006.1"/>
    </source>
</evidence>
<evidence type="ECO:0000256" key="3">
    <source>
        <dbReference type="SAM" id="Phobius"/>
    </source>
</evidence>
<dbReference type="AlphaFoldDB" id="A0A540WDB3"/>
<feature type="transmembrane region" description="Helical" evidence="3">
    <location>
        <begin position="81"/>
        <end position="100"/>
    </location>
</feature>
<accession>A0A540WDB3</accession>
<dbReference type="PANTHER" id="PTHR42810">
    <property type="entry name" value="PURINE PERMEASE C1399.01C-RELATED"/>
    <property type="match status" value="1"/>
</dbReference>
<dbReference type="RefSeq" id="WP_141637411.1">
    <property type="nucleotide sequence ID" value="NZ_VIGB01000003.1"/>
</dbReference>
<protein>
    <submittedName>
        <fullName evidence="4">Uncharacterized protein</fullName>
    </submittedName>
</protein>
<proteinExistence type="inferred from homology"/>
<organism evidence="4 5">
    <name type="scientific">Kitasatospora acidiphila</name>
    <dbReference type="NCBI Taxonomy" id="2567942"/>
    <lineage>
        <taxon>Bacteria</taxon>
        <taxon>Bacillati</taxon>
        <taxon>Actinomycetota</taxon>
        <taxon>Actinomycetes</taxon>
        <taxon>Kitasatosporales</taxon>
        <taxon>Streptomycetaceae</taxon>
        <taxon>Kitasatospora</taxon>
    </lineage>
</organism>
<name>A0A540WDB3_9ACTN</name>
<gene>
    <name evidence="4" type="ORF">E6W39_38510</name>
</gene>
<dbReference type="EMBL" id="VIGB01000003">
    <property type="protein sequence ID" value="TQF07006.1"/>
    <property type="molecule type" value="Genomic_DNA"/>
</dbReference>